<dbReference type="PANTHER" id="PTHR12632">
    <property type="entry name" value="TRANSCRIPTION FACTOR NF-Y ALPHA-RELATED"/>
    <property type="match status" value="1"/>
</dbReference>
<name>M2QKD8_CERS8</name>
<comment type="subunit">
    <text evidence="6">Heterotrimer.</text>
</comment>
<evidence type="ECO:0000256" key="2">
    <source>
        <dbReference type="ARBA" id="ARBA00023015"/>
    </source>
</evidence>
<evidence type="ECO:0000256" key="3">
    <source>
        <dbReference type="ARBA" id="ARBA00023125"/>
    </source>
</evidence>
<dbReference type="GO" id="GO:0005634">
    <property type="term" value="C:nucleus"/>
    <property type="evidence" value="ECO:0007669"/>
    <property type="project" value="UniProtKB-SubCell"/>
</dbReference>
<comment type="subcellular location">
    <subcellularLocation>
        <location evidence="1 6">Nucleus</location>
    </subcellularLocation>
</comment>
<dbReference type="InterPro" id="IPR001289">
    <property type="entry name" value="NFYA"/>
</dbReference>
<dbReference type="OrthoDB" id="1097733at2759"/>
<dbReference type="GO" id="GO:0003700">
    <property type="term" value="F:DNA-binding transcription factor activity"/>
    <property type="evidence" value="ECO:0007669"/>
    <property type="project" value="UniProtKB-UniRule"/>
</dbReference>
<feature type="compositionally biased region" description="Low complexity" evidence="7">
    <location>
        <begin position="333"/>
        <end position="342"/>
    </location>
</feature>
<evidence type="ECO:0000256" key="6">
    <source>
        <dbReference type="RuleBase" id="RU367155"/>
    </source>
</evidence>
<evidence type="ECO:0000256" key="5">
    <source>
        <dbReference type="ARBA" id="ARBA00023242"/>
    </source>
</evidence>
<feature type="region of interest" description="Disordered" evidence="7">
    <location>
        <begin position="403"/>
        <end position="469"/>
    </location>
</feature>
<keyword evidence="3 6" id="KW-0238">DNA-binding</keyword>
<evidence type="ECO:0000256" key="4">
    <source>
        <dbReference type="ARBA" id="ARBA00023163"/>
    </source>
</evidence>
<evidence type="ECO:0000313" key="9">
    <source>
        <dbReference type="Proteomes" id="UP000016930"/>
    </source>
</evidence>
<gene>
    <name evidence="8" type="ORF">CERSUDRAFT_114103</name>
</gene>
<evidence type="ECO:0000256" key="1">
    <source>
        <dbReference type="ARBA" id="ARBA00004123"/>
    </source>
</evidence>
<dbReference type="Gene3D" id="6.10.250.2430">
    <property type="match status" value="1"/>
</dbReference>
<feature type="compositionally biased region" description="Basic residues" evidence="7">
    <location>
        <begin position="165"/>
        <end position="175"/>
    </location>
</feature>
<dbReference type="EMBL" id="KB445796">
    <property type="protein sequence ID" value="EMD37463.1"/>
    <property type="molecule type" value="Genomic_DNA"/>
</dbReference>
<reference evidence="8 9" key="1">
    <citation type="journal article" date="2012" name="Proc. Natl. Acad. Sci. U.S.A.">
        <title>Comparative genomics of Ceriporiopsis subvermispora and Phanerochaete chrysosporium provide insight into selective ligninolysis.</title>
        <authorList>
            <person name="Fernandez-Fueyo E."/>
            <person name="Ruiz-Duenas F.J."/>
            <person name="Ferreira P."/>
            <person name="Floudas D."/>
            <person name="Hibbett D.S."/>
            <person name="Canessa P."/>
            <person name="Larrondo L.F."/>
            <person name="James T.Y."/>
            <person name="Seelenfreund D."/>
            <person name="Lobos S."/>
            <person name="Polanco R."/>
            <person name="Tello M."/>
            <person name="Honda Y."/>
            <person name="Watanabe T."/>
            <person name="Watanabe T."/>
            <person name="Ryu J.S."/>
            <person name="Kubicek C.P."/>
            <person name="Schmoll M."/>
            <person name="Gaskell J."/>
            <person name="Hammel K.E."/>
            <person name="St John F.J."/>
            <person name="Vanden Wymelenberg A."/>
            <person name="Sabat G."/>
            <person name="Splinter BonDurant S."/>
            <person name="Syed K."/>
            <person name="Yadav J.S."/>
            <person name="Doddapaneni H."/>
            <person name="Subramanian V."/>
            <person name="Lavin J.L."/>
            <person name="Oguiza J.A."/>
            <person name="Perez G."/>
            <person name="Pisabarro A.G."/>
            <person name="Ramirez L."/>
            <person name="Santoyo F."/>
            <person name="Master E."/>
            <person name="Coutinho P.M."/>
            <person name="Henrissat B."/>
            <person name="Lombard V."/>
            <person name="Magnuson J.K."/>
            <person name="Kuees U."/>
            <person name="Hori C."/>
            <person name="Igarashi K."/>
            <person name="Samejima M."/>
            <person name="Held B.W."/>
            <person name="Barry K.W."/>
            <person name="LaButti K.M."/>
            <person name="Lapidus A."/>
            <person name="Lindquist E.A."/>
            <person name="Lucas S.M."/>
            <person name="Riley R."/>
            <person name="Salamov A.A."/>
            <person name="Hoffmeister D."/>
            <person name="Schwenk D."/>
            <person name="Hadar Y."/>
            <person name="Yarden O."/>
            <person name="de Vries R.P."/>
            <person name="Wiebenga A."/>
            <person name="Stenlid J."/>
            <person name="Eastwood D."/>
            <person name="Grigoriev I.V."/>
            <person name="Berka R.M."/>
            <person name="Blanchette R.A."/>
            <person name="Kersten P."/>
            <person name="Martinez A.T."/>
            <person name="Vicuna R."/>
            <person name="Cullen D."/>
        </authorList>
    </citation>
    <scope>NUCLEOTIDE SEQUENCE [LARGE SCALE GENOMIC DNA]</scope>
    <source>
        <strain evidence="8 9">B</strain>
    </source>
</reference>
<feature type="compositionally biased region" description="Basic residues" evidence="7">
    <location>
        <begin position="404"/>
        <end position="413"/>
    </location>
</feature>
<dbReference type="PRINTS" id="PR00616">
    <property type="entry name" value="CCAATSUBUNTB"/>
</dbReference>
<dbReference type="PROSITE" id="PS51152">
    <property type="entry name" value="NFYA_HAP2_2"/>
    <property type="match status" value="1"/>
</dbReference>
<dbReference type="Proteomes" id="UP000016930">
    <property type="component" value="Unassembled WGS sequence"/>
</dbReference>
<proteinExistence type="inferred from homology"/>
<evidence type="ECO:0000256" key="7">
    <source>
        <dbReference type="SAM" id="MobiDB-lite"/>
    </source>
</evidence>
<protein>
    <recommendedName>
        <fullName evidence="6">Transcriptional activator HAP2</fullName>
    </recommendedName>
</protein>
<keyword evidence="2 6" id="KW-0805">Transcription regulation</keyword>
<comment type="function">
    <text evidence="6">Component of the sequence-specific heterotrimeric transcription factor (NF-Y) which specifically recognizes a 5'-CCAAT-3' box motif found in the promoters of its target genes.</text>
</comment>
<feature type="compositionally biased region" description="Basic residues" evidence="7">
    <location>
        <begin position="423"/>
        <end position="433"/>
    </location>
</feature>
<dbReference type="HOGENOM" id="CLU_051364_0_0_1"/>
<dbReference type="SMART" id="SM00521">
    <property type="entry name" value="CBF"/>
    <property type="match status" value="1"/>
</dbReference>
<keyword evidence="9" id="KW-1185">Reference proteome</keyword>
<keyword evidence="5 6" id="KW-0539">Nucleus</keyword>
<feature type="region of interest" description="Disordered" evidence="7">
    <location>
        <begin position="1"/>
        <end position="119"/>
    </location>
</feature>
<feature type="compositionally biased region" description="Pro residues" evidence="7">
    <location>
        <begin position="74"/>
        <end position="86"/>
    </location>
</feature>
<accession>M2QKD8</accession>
<dbReference type="Pfam" id="PF02045">
    <property type="entry name" value="CBFB_NFYA"/>
    <property type="match status" value="1"/>
</dbReference>
<feature type="compositionally biased region" description="Low complexity" evidence="7">
    <location>
        <begin position="283"/>
        <end position="323"/>
    </location>
</feature>
<dbReference type="AlphaFoldDB" id="M2QKD8"/>
<feature type="compositionally biased region" description="Low complexity" evidence="7">
    <location>
        <begin position="455"/>
        <end position="469"/>
    </location>
</feature>
<feature type="compositionally biased region" description="Low complexity" evidence="7">
    <location>
        <begin position="21"/>
        <end position="38"/>
    </location>
</feature>
<feature type="compositionally biased region" description="Low complexity" evidence="7">
    <location>
        <begin position="55"/>
        <end position="73"/>
    </location>
</feature>
<dbReference type="STRING" id="914234.M2QKD8"/>
<comment type="similarity">
    <text evidence="6">Belongs to the NFYA/HAP2 subunit family.</text>
</comment>
<dbReference type="GO" id="GO:0003677">
    <property type="term" value="F:DNA binding"/>
    <property type="evidence" value="ECO:0007669"/>
    <property type="project" value="UniProtKB-KW"/>
</dbReference>
<sequence length="541" mass="59885">MDNVDHLFNPPSYHPYQHTSHPATHPQAHQQPTHQQTHAHPHVGLYTFYPPGPAQQQQQQQQQRTHLSRQPSPQQQPSPAPTPIPQSPHNLFLQPPQDHAPPHLHHHHEPDRPVDQIQDDVPMDEEPLYVNAKQYYRILKRRVARQRLAELHRLSTQRKPYLHESRHKHAMRRPRGPGGRFLTAEEIAAQKAHQPEAGPSASTSQDGEEDEGEHNMGAEDDGDPPAVSPHGSIKPAAQPAHPSPSTPIEPKREQRPPSAVPQPLQPRPLNTGSVESASPEVRLQPSLQPLSVPQPQHHQLSAPQPQQLLQPQQPQRPAPASQPVHSPFEQHLGMGHAHAHAGSPLSLMGTFHPTLSHPATPAPLSPHPQQQQHQAMPDVNVGVMQDHARDPHEHIRSPLEHPAHAHAHQHAHQHVQQVQAQHVHPHPRAHTHSHAGLPGHAPHPHPHPHLPPDMAAAPSQAAQSAQAQALAMRVPYPTSTPTPTMHHVPHPHAHARHHASYLNRSERLFGDMAGAGAGMKAEPQRAHEDMLRFGGAEAGRR</sequence>
<feature type="region of interest" description="Disordered" evidence="7">
    <location>
        <begin position="156"/>
        <end position="374"/>
    </location>
</feature>
<organism evidence="8 9">
    <name type="scientific">Ceriporiopsis subvermispora (strain B)</name>
    <name type="common">White-rot fungus</name>
    <name type="synonym">Gelatoporia subvermispora</name>
    <dbReference type="NCBI Taxonomy" id="914234"/>
    <lineage>
        <taxon>Eukaryota</taxon>
        <taxon>Fungi</taxon>
        <taxon>Dikarya</taxon>
        <taxon>Basidiomycota</taxon>
        <taxon>Agaricomycotina</taxon>
        <taxon>Agaricomycetes</taxon>
        <taxon>Polyporales</taxon>
        <taxon>Gelatoporiaceae</taxon>
        <taxon>Gelatoporia</taxon>
    </lineage>
</organism>
<feature type="compositionally biased region" description="Acidic residues" evidence="7">
    <location>
        <begin position="206"/>
        <end position="223"/>
    </location>
</feature>
<evidence type="ECO:0000313" key="8">
    <source>
        <dbReference type="EMBL" id="EMD37463.1"/>
    </source>
</evidence>
<keyword evidence="4 6" id="KW-0804">Transcription</keyword>